<dbReference type="Proteomes" id="UP000295221">
    <property type="component" value="Unassembled WGS sequence"/>
</dbReference>
<dbReference type="InterPro" id="IPR017932">
    <property type="entry name" value="GATase_2_dom"/>
</dbReference>
<organism evidence="4 5">
    <name type="scientific">Natronoflexus pectinivorans</name>
    <dbReference type="NCBI Taxonomy" id="682526"/>
    <lineage>
        <taxon>Bacteria</taxon>
        <taxon>Pseudomonadati</taxon>
        <taxon>Bacteroidota</taxon>
        <taxon>Bacteroidia</taxon>
        <taxon>Marinilabiliales</taxon>
        <taxon>Marinilabiliaceae</taxon>
        <taxon>Natronoflexus</taxon>
    </lineage>
</organism>
<dbReference type="AlphaFoldDB" id="A0A4R2GAR8"/>
<dbReference type="OrthoDB" id="9801213at2"/>
<dbReference type="PANTHER" id="PTHR11907">
    <property type="entry name" value="AMIDOPHOSPHORIBOSYLTRANSFERASE"/>
    <property type="match status" value="1"/>
</dbReference>
<evidence type="ECO:0000256" key="2">
    <source>
        <dbReference type="ARBA" id="ARBA00022962"/>
    </source>
</evidence>
<dbReference type="SUPFAM" id="SSF53271">
    <property type="entry name" value="PRTase-like"/>
    <property type="match status" value="1"/>
</dbReference>
<reference evidence="4 5" key="1">
    <citation type="submission" date="2019-03" db="EMBL/GenBank/DDBJ databases">
        <title>Genomic Encyclopedia of Type Strains, Phase IV (KMG-IV): sequencing the most valuable type-strain genomes for metagenomic binning, comparative biology and taxonomic classification.</title>
        <authorList>
            <person name="Goeker M."/>
        </authorList>
    </citation>
    <scope>NUCLEOTIDE SEQUENCE [LARGE SCALE GENOMIC DNA]</scope>
    <source>
        <strain evidence="4 5">DSM 24179</strain>
    </source>
</reference>
<dbReference type="InterPro" id="IPR000836">
    <property type="entry name" value="PRTase_dom"/>
</dbReference>
<evidence type="ECO:0000259" key="3">
    <source>
        <dbReference type="PROSITE" id="PS51278"/>
    </source>
</evidence>
<sequence>MSDQVKHECGVVLIRLLKPLDYYREKYGTWRYGLNKLYLLMQKQHNRGQDGAGVVNLKIDQPAGKKYLFRERSNLSNPIQDVFSRIFKHFQYDDDHNHEQFCDSIWAKENLPFAGELYLGHLRYGTFGNDSLDYVHPVMRENNWRSRNLVLAGNFNLTNVDEIYNALVELGQHPKDYTDTVSILENVGHFLDEENQLLFRQFKNEGYSNREISSFIERDLDVRKILERSSKKWDGGYVLAGLLGHGDAFVARDPWGIRPASYYYNDEIVVVASERPVIQTALDVRANEVQELKPGYALIIKKDGQIKEEMVSVPQTRKSCSFERIYFSRGSDKSIYLERKELGRLLAPLILKKINHNLEDTVFSYIPNTAETAFYGMMEGVREYLVKWRLDEVRKLGVNPDTTKMEEILSREPRVEKIAVKDVKLRTFITADSSRDDMVAHVYDVTYGIVRNKVDTLVVIDDSIVRGTTLKQSILKILDRLHPKKIIIVSSAPQIRYPDCYGIDMARLGDFCAFRAAIELLKENGLESTITEVYEKCKSQMNLPKEEMMNYVKDIYRPFTDEQISAKVAEMLRPVDIDADVEVLFQSVVNLNKACPNDLGDWYFTGNYPTPGGNKVVNSAFINYVEGNNARAYQSCC</sequence>
<evidence type="ECO:0000313" key="4">
    <source>
        <dbReference type="EMBL" id="TCO04966.1"/>
    </source>
</evidence>
<dbReference type="InterPro" id="IPR029057">
    <property type="entry name" value="PRTase-like"/>
</dbReference>
<keyword evidence="2" id="KW-0315">Glutamine amidotransferase</keyword>
<accession>A0A4R2GAR8</accession>
<keyword evidence="5" id="KW-1185">Reference proteome</keyword>
<dbReference type="CDD" id="cd06223">
    <property type="entry name" value="PRTases_typeI"/>
    <property type="match status" value="1"/>
</dbReference>
<dbReference type="EMBL" id="SLWK01000017">
    <property type="protein sequence ID" value="TCO04966.1"/>
    <property type="molecule type" value="Genomic_DNA"/>
</dbReference>
<feature type="domain" description="Glutamine amidotransferase type-2" evidence="3">
    <location>
        <begin position="9"/>
        <end position="303"/>
    </location>
</feature>
<dbReference type="PROSITE" id="PS51278">
    <property type="entry name" value="GATASE_TYPE_2"/>
    <property type="match status" value="1"/>
</dbReference>
<evidence type="ECO:0000313" key="5">
    <source>
        <dbReference type="Proteomes" id="UP000295221"/>
    </source>
</evidence>
<proteinExistence type="predicted"/>
<protein>
    <submittedName>
        <fullName evidence="4">Amidophosphoribosyltransferase</fullName>
    </submittedName>
</protein>
<keyword evidence="4" id="KW-0328">Glycosyltransferase</keyword>
<evidence type="ECO:0000256" key="1">
    <source>
        <dbReference type="ARBA" id="ARBA00022679"/>
    </source>
</evidence>
<dbReference type="SUPFAM" id="SSF56235">
    <property type="entry name" value="N-terminal nucleophile aminohydrolases (Ntn hydrolases)"/>
    <property type="match status" value="1"/>
</dbReference>
<comment type="caution">
    <text evidence="4">The sequence shown here is derived from an EMBL/GenBank/DDBJ whole genome shotgun (WGS) entry which is preliminary data.</text>
</comment>
<dbReference type="InterPro" id="IPR029055">
    <property type="entry name" value="Ntn_hydrolases_N"/>
</dbReference>
<dbReference type="Gene3D" id="3.40.50.2020">
    <property type="match status" value="1"/>
</dbReference>
<dbReference type="Gene3D" id="3.60.20.10">
    <property type="entry name" value="Glutamine Phosphoribosylpyrophosphate, subunit 1, domain 1"/>
    <property type="match status" value="1"/>
</dbReference>
<keyword evidence="1 4" id="KW-0808">Transferase</keyword>
<gene>
    <name evidence="4" type="ORF">EV194_11731</name>
</gene>
<name>A0A4R2GAR8_9BACT</name>
<dbReference type="RefSeq" id="WP_132435191.1">
    <property type="nucleotide sequence ID" value="NZ_SLWK01000017.1"/>
</dbReference>
<dbReference type="GO" id="GO:0016757">
    <property type="term" value="F:glycosyltransferase activity"/>
    <property type="evidence" value="ECO:0007669"/>
    <property type="project" value="UniProtKB-KW"/>
</dbReference>